<evidence type="ECO:0000256" key="6">
    <source>
        <dbReference type="ARBA" id="ARBA00022723"/>
    </source>
</evidence>
<accession>A0ABD1DG78</accession>
<keyword evidence="5" id="KW-0336">GPI-anchor</keyword>
<dbReference type="EMBL" id="JBEHCU010005808">
    <property type="protein sequence ID" value="KAL1398691.1"/>
    <property type="molecule type" value="Genomic_DNA"/>
</dbReference>
<keyword evidence="10 17" id="KW-0472">Membrane</keyword>
<keyword evidence="7" id="KW-0378">Hydrolase</keyword>
<evidence type="ECO:0000256" key="1">
    <source>
        <dbReference type="ARBA" id="ARBA00004609"/>
    </source>
</evidence>
<dbReference type="PANTHER" id="PTHR11596:SF95">
    <property type="entry name" value="ALKALINE PHOSPHATASE-RELATED"/>
    <property type="match status" value="1"/>
</dbReference>
<dbReference type="GO" id="GO:0098552">
    <property type="term" value="C:side of membrane"/>
    <property type="evidence" value="ECO:0007669"/>
    <property type="project" value="UniProtKB-KW"/>
</dbReference>
<evidence type="ECO:0000256" key="12">
    <source>
        <dbReference type="ARBA" id="ARBA00023288"/>
    </source>
</evidence>
<feature type="binding site" evidence="14">
    <location>
        <position position="202"/>
    </location>
    <ligand>
        <name>Mg(2+)</name>
        <dbReference type="ChEBI" id="CHEBI:18420"/>
    </ligand>
</feature>
<evidence type="ECO:0000256" key="15">
    <source>
        <dbReference type="RuleBase" id="RU003946"/>
    </source>
</evidence>
<evidence type="ECO:0000256" key="3">
    <source>
        <dbReference type="ARBA" id="ARBA00012647"/>
    </source>
</evidence>
<feature type="binding site" evidence="14">
    <location>
        <position position="401"/>
    </location>
    <ligand>
        <name>Zn(2+)</name>
        <dbReference type="ChEBI" id="CHEBI:29105"/>
        <label>2</label>
    </ligand>
</feature>
<keyword evidence="9 14" id="KW-0460">Magnesium</keyword>
<keyword evidence="18" id="KW-0732">Signal</keyword>
<comment type="cofactor">
    <cofactor evidence="14">
        <name>Zn(2+)</name>
        <dbReference type="ChEBI" id="CHEBI:29105"/>
    </cofactor>
    <text evidence="14">Binds 2 Zn(2+) ions.</text>
</comment>
<feature type="transmembrane region" description="Helical" evidence="17">
    <location>
        <begin position="542"/>
        <end position="559"/>
    </location>
</feature>
<evidence type="ECO:0000256" key="7">
    <source>
        <dbReference type="ARBA" id="ARBA00022801"/>
    </source>
</evidence>
<feature type="signal peptide" evidence="18">
    <location>
        <begin position="1"/>
        <end position="19"/>
    </location>
</feature>
<keyword evidence="11" id="KW-0325">Glycoprotein</keyword>
<keyword evidence="8 14" id="KW-0862">Zinc</keyword>
<dbReference type="GO" id="GO:0046872">
    <property type="term" value="F:metal ion binding"/>
    <property type="evidence" value="ECO:0007669"/>
    <property type="project" value="UniProtKB-KW"/>
</dbReference>
<evidence type="ECO:0000256" key="18">
    <source>
        <dbReference type="SAM" id="SignalP"/>
    </source>
</evidence>
<comment type="cofactor">
    <cofactor evidence="14">
        <name>Mg(2+)</name>
        <dbReference type="ChEBI" id="CHEBI:18420"/>
    </cofactor>
    <text evidence="14">Binds 1 Mg(2+) ion.</text>
</comment>
<feature type="chain" id="PRO_5044877562" description="alkaline phosphatase" evidence="18">
    <location>
        <begin position="20"/>
        <end position="561"/>
    </location>
</feature>
<evidence type="ECO:0000256" key="11">
    <source>
        <dbReference type="ARBA" id="ARBA00023180"/>
    </source>
</evidence>
<evidence type="ECO:0000256" key="17">
    <source>
        <dbReference type="SAM" id="Phobius"/>
    </source>
</evidence>
<keyword evidence="4" id="KW-1003">Cell membrane</keyword>
<sequence>MKLVLQISSICLVITLASSASVSPHVDPELTPAPTPYPTHPMDDPEWAPPEGPRQELDKQYWIRTGQRLLDEQLSKNQLNLNVAKNVVIFIGDGMSIATQTATRMYMGGEELALSFEQFPYVGLAKTYCINYQVSDSSCTAAAILTGVKNNYGTIAVSGHVPLMNCERSLVEDNRLTSMLRYAQLDGRSTGIVTTTRITHATPAVAYAVAGARYWEDDGDTPEGCTDIAAQLVHGEIGQNLTVALGGGSRHFYPAGANTVHGSAGRRQDGRFLVDEWLINVEANGESGLFVHDRLSLSQVKVSKVDRLFGLFSANHMSYRLENAVQEPTLEEMTAKALEIVSKNDRGYVLIVEGGRIDHAHHDNLARLALGETVELHRAVQHVATATDDRDDTLILVTADHSHTLTMGGYPVRGNNILATGDFSRLDRMPFFTLSYANGMSYFEHFSPTGGRHNPQWMDSQRPDFVFPGTVPYEDETHGGDDVGVFARGPHAHLFSGLYEQHLIGHVLLYAACLGPPEGTNAGPVSEACKRRLTGGSGGGRVNPVVVVVLVTIAVVLLGRQ</sequence>
<keyword evidence="17" id="KW-1133">Transmembrane helix</keyword>
<feature type="binding site" evidence="14">
    <location>
        <position position="400"/>
    </location>
    <ligand>
        <name>Zn(2+)</name>
        <dbReference type="ChEBI" id="CHEBI:29105"/>
        <label>2</label>
    </ligand>
</feature>
<feature type="binding site" evidence="14">
    <location>
        <position position="353"/>
    </location>
    <ligand>
        <name>Zn(2+)</name>
        <dbReference type="ChEBI" id="CHEBI:29105"/>
        <label>1</label>
    </ligand>
</feature>
<dbReference type="CDD" id="cd16012">
    <property type="entry name" value="ALP"/>
    <property type="match status" value="1"/>
</dbReference>
<keyword evidence="6 14" id="KW-0479">Metal-binding</keyword>
<dbReference type="InterPro" id="IPR001952">
    <property type="entry name" value="Alkaline_phosphatase"/>
</dbReference>
<evidence type="ECO:0000256" key="13">
    <source>
        <dbReference type="PIRSR" id="PIRSR601952-1"/>
    </source>
</evidence>
<name>A0ABD1DG78_CULPP</name>
<evidence type="ECO:0000256" key="14">
    <source>
        <dbReference type="PIRSR" id="PIRSR601952-2"/>
    </source>
</evidence>
<feature type="binding site" evidence="14">
    <location>
        <position position="200"/>
    </location>
    <ligand>
        <name>Mg(2+)</name>
        <dbReference type="ChEBI" id="CHEBI:18420"/>
    </ligand>
</feature>
<comment type="subcellular location">
    <subcellularLocation>
        <location evidence="1">Cell membrane</location>
        <topology evidence="1">Lipid-anchor</topology>
        <topology evidence="1">GPI-anchor</topology>
    </subcellularLocation>
</comment>
<feature type="active site" description="Phosphoserine intermediate" evidence="13">
    <location>
        <position position="137"/>
    </location>
</feature>
<evidence type="ECO:0000313" key="20">
    <source>
        <dbReference type="Proteomes" id="UP001562425"/>
    </source>
</evidence>
<keyword evidence="17" id="KW-0812">Transmembrane</keyword>
<evidence type="ECO:0000256" key="4">
    <source>
        <dbReference type="ARBA" id="ARBA00022475"/>
    </source>
</evidence>
<feature type="binding site" evidence="14">
    <location>
        <position position="478"/>
    </location>
    <ligand>
        <name>Zn(2+)</name>
        <dbReference type="ChEBI" id="CHEBI:29105"/>
        <label>2</label>
    </ligand>
</feature>
<dbReference type="GO" id="GO:0005886">
    <property type="term" value="C:plasma membrane"/>
    <property type="evidence" value="ECO:0007669"/>
    <property type="project" value="UniProtKB-SubCell"/>
</dbReference>
<proteinExistence type="inferred from homology"/>
<keyword evidence="20" id="KW-1185">Reference proteome</keyword>
<dbReference type="GO" id="GO:0004035">
    <property type="term" value="F:alkaline phosphatase activity"/>
    <property type="evidence" value="ECO:0007669"/>
    <property type="project" value="UniProtKB-EC"/>
</dbReference>
<comment type="caution">
    <text evidence="19">The sequence shown here is derived from an EMBL/GenBank/DDBJ whole genome shotgun (WGS) entry which is preliminary data.</text>
</comment>
<dbReference type="Pfam" id="PF00245">
    <property type="entry name" value="Alk_phosphatase"/>
    <property type="match status" value="1"/>
</dbReference>
<organism evidence="19 20">
    <name type="scientific">Culex pipiens pipiens</name>
    <name type="common">Northern house mosquito</name>
    <dbReference type="NCBI Taxonomy" id="38569"/>
    <lineage>
        <taxon>Eukaryota</taxon>
        <taxon>Metazoa</taxon>
        <taxon>Ecdysozoa</taxon>
        <taxon>Arthropoda</taxon>
        <taxon>Hexapoda</taxon>
        <taxon>Insecta</taxon>
        <taxon>Pterygota</taxon>
        <taxon>Neoptera</taxon>
        <taxon>Endopterygota</taxon>
        <taxon>Diptera</taxon>
        <taxon>Nematocera</taxon>
        <taxon>Culicoidea</taxon>
        <taxon>Culicidae</taxon>
        <taxon>Culicinae</taxon>
        <taxon>Culicini</taxon>
        <taxon>Culex</taxon>
        <taxon>Culex</taxon>
    </lineage>
</organism>
<dbReference type="SMART" id="SM00098">
    <property type="entry name" value="alkPPc"/>
    <property type="match status" value="1"/>
</dbReference>
<evidence type="ECO:0000313" key="19">
    <source>
        <dbReference type="EMBL" id="KAL1398691.1"/>
    </source>
</evidence>
<evidence type="ECO:0000256" key="16">
    <source>
        <dbReference type="SAM" id="MobiDB-lite"/>
    </source>
</evidence>
<protein>
    <recommendedName>
        <fullName evidence="3">alkaline phosphatase</fullName>
        <ecNumber evidence="3">3.1.3.1</ecNumber>
    </recommendedName>
</protein>
<dbReference type="FunFam" id="3.40.720.10:FF:000008">
    <property type="entry name" value="Alkaline phosphatase"/>
    <property type="match status" value="1"/>
</dbReference>
<reference evidence="19 20" key="1">
    <citation type="submission" date="2024-05" db="EMBL/GenBank/DDBJ databases">
        <title>Culex pipiens pipiens assembly and annotation.</title>
        <authorList>
            <person name="Alout H."/>
            <person name="Durand T."/>
        </authorList>
    </citation>
    <scope>NUCLEOTIDE SEQUENCE [LARGE SCALE GENOMIC DNA]</scope>
    <source>
        <strain evidence="19">HA-2024</strain>
        <tissue evidence="19">Whole body</tissue>
    </source>
</reference>
<dbReference type="InterPro" id="IPR017850">
    <property type="entry name" value="Alkaline_phosphatase_core_sf"/>
</dbReference>
<evidence type="ECO:0000256" key="5">
    <source>
        <dbReference type="ARBA" id="ARBA00022622"/>
    </source>
</evidence>
<comment type="similarity">
    <text evidence="2 15">Belongs to the alkaline phosphatase family.</text>
</comment>
<dbReference type="SUPFAM" id="SSF53649">
    <property type="entry name" value="Alkaline phosphatase-like"/>
    <property type="match status" value="1"/>
</dbReference>
<dbReference type="EC" id="3.1.3.1" evidence="3"/>
<feature type="binding site" evidence="14">
    <location>
        <position position="93"/>
    </location>
    <ligand>
        <name>Zn(2+)</name>
        <dbReference type="ChEBI" id="CHEBI:29105"/>
        <label>2</label>
    </ligand>
</feature>
<feature type="region of interest" description="Disordered" evidence="16">
    <location>
        <begin position="23"/>
        <end position="54"/>
    </location>
</feature>
<feature type="binding site" evidence="14">
    <location>
        <position position="358"/>
    </location>
    <ligand>
        <name>Zn(2+)</name>
        <dbReference type="ChEBI" id="CHEBI:29105"/>
        <label>2</label>
    </ligand>
</feature>
<evidence type="ECO:0000256" key="2">
    <source>
        <dbReference type="ARBA" id="ARBA00005984"/>
    </source>
</evidence>
<dbReference type="Gene3D" id="3.40.720.10">
    <property type="entry name" value="Alkaline Phosphatase, subunit A"/>
    <property type="match status" value="1"/>
</dbReference>
<keyword evidence="12" id="KW-0449">Lipoprotein</keyword>
<evidence type="ECO:0000256" key="8">
    <source>
        <dbReference type="ARBA" id="ARBA00022833"/>
    </source>
</evidence>
<feature type="binding site" evidence="14">
    <location>
        <position position="362"/>
    </location>
    <ligand>
        <name>Zn(2+)</name>
        <dbReference type="ChEBI" id="CHEBI:29105"/>
        <label>2</label>
    </ligand>
</feature>
<dbReference type="AlphaFoldDB" id="A0ABD1DG78"/>
<gene>
    <name evidence="19" type="ORF">pipiens_002347</name>
</gene>
<evidence type="ECO:0000256" key="10">
    <source>
        <dbReference type="ARBA" id="ARBA00023136"/>
    </source>
</evidence>
<dbReference type="PANTHER" id="PTHR11596">
    <property type="entry name" value="ALKALINE PHOSPHATASE"/>
    <property type="match status" value="1"/>
</dbReference>
<dbReference type="Proteomes" id="UP001562425">
    <property type="component" value="Unassembled WGS sequence"/>
</dbReference>
<dbReference type="PRINTS" id="PR00113">
    <property type="entry name" value="ALKPHPHTASE"/>
</dbReference>
<evidence type="ECO:0000256" key="9">
    <source>
        <dbReference type="ARBA" id="ARBA00022842"/>
    </source>
</evidence>
<feature type="binding site" evidence="14">
    <location>
        <position position="93"/>
    </location>
    <ligand>
        <name>Mg(2+)</name>
        <dbReference type="ChEBI" id="CHEBI:18420"/>
    </ligand>
</feature>